<keyword evidence="1" id="KW-1133">Transmembrane helix</keyword>
<evidence type="ECO:0000259" key="2">
    <source>
        <dbReference type="Pfam" id="PF01478"/>
    </source>
</evidence>
<feature type="transmembrane region" description="Helical" evidence="1">
    <location>
        <begin position="118"/>
        <end position="136"/>
    </location>
</feature>
<dbReference type="Pfam" id="PF01478">
    <property type="entry name" value="Peptidase_A24"/>
    <property type="match status" value="1"/>
</dbReference>
<dbReference type="Proteomes" id="UP000664073">
    <property type="component" value="Unassembled WGS sequence"/>
</dbReference>
<keyword evidence="1" id="KW-0472">Membrane</keyword>
<evidence type="ECO:0000313" key="3">
    <source>
        <dbReference type="EMBL" id="MBO1324758.1"/>
    </source>
</evidence>
<dbReference type="EMBL" id="JAFVMH010000002">
    <property type="protein sequence ID" value="MBO1324758.1"/>
    <property type="molecule type" value="Genomic_DNA"/>
</dbReference>
<dbReference type="GO" id="GO:0016020">
    <property type="term" value="C:membrane"/>
    <property type="evidence" value="ECO:0007669"/>
    <property type="project" value="InterPro"/>
</dbReference>
<name>A0A939KLZ8_9PROT</name>
<sequence length="262" mass="27556">MSDTLLSAGATAVMVVWSLLAHDSRASMAGLGIALWFPISVVLYRAALRWLPMIGGIRAGPPAATAQRRREITASCLLTSSLCIIFLASMPPGVAVADAIALNFACLAALLDYMEGWMPTYVLVPMMLAGLVSNVLHDSANAAILGAAAAWVAVSLALTFMSISLRANFLSGGDITMATACGAWVGSTHLSTFLLLSALLHWASCVVMRALNIPPPRHVYLDGPERTWARPMGPSFAMGLTLTLLVQACPALPGWVQALTGH</sequence>
<dbReference type="AlphaFoldDB" id="A0A939KLZ8"/>
<dbReference type="RefSeq" id="WP_207845412.1">
    <property type="nucleotide sequence ID" value="NZ_JAFVMH010000002.1"/>
</dbReference>
<dbReference type="Gene3D" id="1.20.120.1220">
    <property type="match status" value="1"/>
</dbReference>
<evidence type="ECO:0000313" key="4">
    <source>
        <dbReference type="Proteomes" id="UP000664073"/>
    </source>
</evidence>
<evidence type="ECO:0000256" key="1">
    <source>
        <dbReference type="SAM" id="Phobius"/>
    </source>
</evidence>
<feature type="transmembrane region" description="Helical" evidence="1">
    <location>
        <begin position="31"/>
        <end position="51"/>
    </location>
</feature>
<keyword evidence="1" id="KW-0812">Transmembrane</keyword>
<dbReference type="GO" id="GO:0004190">
    <property type="term" value="F:aspartic-type endopeptidase activity"/>
    <property type="evidence" value="ECO:0007669"/>
    <property type="project" value="InterPro"/>
</dbReference>
<dbReference type="InterPro" id="IPR000045">
    <property type="entry name" value="Prepilin_IV_endopep_pep"/>
</dbReference>
<feature type="transmembrane region" description="Helical" evidence="1">
    <location>
        <begin position="232"/>
        <end position="256"/>
    </location>
</feature>
<protein>
    <submittedName>
        <fullName evidence="3">Prepilin peptidase</fullName>
    </submittedName>
</protein>
<reference evidence="3" key="1">
    <citation type="submission" date="2021-03" db="EMBL/GenBank/DDBJ databases">
        <title>The complete genome sequence of Acetobacter sp. TBRC 12339.</title>
        <authorList>
            <person name="Charoenyingcharoen P."/>
            <person name="Yukphan P."/>
        </authorList>
    </citation>
    <scope>NUCLEOTIDE SEQUENCE</scope>
    <source>
        <strain evidence="3">TBRC 12339</strain>
    </source>
</reference>
<comment type="caution">
    <text evidence="3">The sequence shown here is derived from an EMBL/GenBank/DDBJ whole genome shotgun (WGS) entry which is preliminary data.</text>
</comment>
<accession>A0A939KLZ8</accession>
<gene>
    <name evidence="3" type="ORF">J2D77_06285</name>
</gene>
<organism evidence="3 4">
    <name type="scientific">Acetobacter garciniae</name>
    <dbReference type="NCBI Taxonomy" id="2817435"/>
    <lineage>
        <taxon>Bacteria</taxon>
        <taxon>Pseudomonadati</taxon>
        <taxon>Pseudomonadota</taxon>
        <taxon>Alphaproteobacteria</taxon>
        <taxon>Acetobacterales</taxon>
        <taxon>Acetobacteraceae</taxon>
        <taxon>Acetobacter</taxon>
    </lineage>
</organism>
<feature type="domain" description="Prepilin type IV endopeptidase peptidase" evidence="2">
    <location>
        <begin position="101"/>
        <end position="200"/>
    </location>
</feature>
<feature type="transmembrane region" description="Helical" evidence="1">
    <location>
        <begin position="142"/>
        <end position="160"/>
    </location>
</feature>
<proteinExistence type="predicted"/>
<feature type="transmembrane region" description="Helical" evidence="1">
    <location>
        <begin position="72"/>
        <end position="88"/>
    </location>
</feature>
<keyword evidence="4" id="KW-1185">Reference proteome</keyword>